<comment type="caution">
    <text evidence="2">The sequence shown here is derived from an EMBL/GenBank/DDBJ whole genome shotgun (WGS) entry which is preliminary data.</text>
</comment>
<feature type="transmembrane region" description="Helical" evidence="1">
    <location>
        <begin position="31"/>
        <end position="49"/>
    </location>
</feature>
<sequence length="59" mass="6174">MKLINYLLVICFVLIISSCDAIAGIFKAGFNTGIVVVIIVIVLVIVGLFKMFGGGGNKG</sequence>
<keyword evidence="3" id="KW-1185">Reference proteome</keyword>
<evidence type="ECO:0000256" key="1">
    <source>
        <dbReference type="SAM" id="Phobius"/>
    </source>
</evidence>
<name>A0A4V1ZDQ4_9BACT</name>
<keyword evidence="1" id="KW-0812">Transmembrane</keyword>
<proteinExistence type="predicted"/>
<dbReference type="OrthoDB" id="894321at2"/>
<organism evidence="2 3">
    <name type="scientific">Emticicia agri</name>
    <dbReference type="NCBI Taxonomy" id="2492393"/>
    <lineage>
        <taxon>Bacteria</taxon>
        <taxon>Pseudomonadati</taxon>
        <taxon>Bacteroidota</taxon>
        <taxon>Cytophagia</taxon>
        <taxon>Cytophagales</taxon>
        <taxon>Leadbetterellaceae</taxon>
        <taxon>Emticicia</taxon>
    </lineage>
</organism>
<dbReference type="RefSeq" id="WP_130019546.1">
    <property type="nucleotide sequence ID" value="NZ_SEWF01000004.1"/>
</dbReference>
<keyword evidence="1" id="KW-0472">Membrane</keyword>
<protein>
    <recommendedName>
        <fullName evidence="4">Phosphatidate cytidylyltransferase</fullName>
    </recommendedName>
</protein>
<dbReference type="PROSITE" id="PS51257">
    <property type="entry name" value="PROKAR_LIPOPROTEIN"/>
    <property type="match status" value="1"/>
</dbReference>
<dbReference type="EMBL" id="SEWF01000004">
    <property type="protein sequence ID" value="RYU96970.1"/>
    <property type="molecule type" value="Genomic_DNA"/>
</dbReference>
<gene>
    <name evidence="2" type="ORF">EWM59_03410</name>
</gene>
<dbReference type="AlphaFoldDB" id="A0A4V1ZDQ4"/>
<keyword evidence="1" id="KW-1133">Transmembrane helix</keyword>
<accession>A0A4V1ZDQ4</accession>
<evidence type="ECO:0000313" key="2">
    <source>
        <dbReference type="EMBL" id="RYU96970.1"/>
    </source>
</evidence>
<dbReference type="Proteomes" id="UP000293162">
    <property type="component" value="Unassembled WGS sequence"/>
</dbReference>
<evidence type="ECO:0008006" key="4">
    <source>
        <dbReference type="Google" id="ProtNLM"/>
    </source>
</evidence>
<evidence type="ECO:0000313" key="3">
    <source>
        <dbReference type="Proteomes" id="UP000293162"/>
    </source>
</evidence>
<reference evidence="2 3" key="1">
    <citation type="submission" date="2019-02" db="EMBL/GenBank/DDBJ databases">
        <title>Bacterial novel species Emticicia sp. 17J42-9 isolated from soil.</title>
        <authorList>
            <person name="Jung H.-Y."/>
        </authorList>
    </citation>
    <scope>NUCLEOTIDE SEQUENCE [LARGE SCALE GENOMIC DNA]</scope>
    <source>
        <strain evidence="2 3">17J42-9</strain>
    </source>
</reference>